<reference evidence="1" key="2">
    <citation type="submission" date="2018-03" db="EMBL/GenBank/DDBJ databases">
        <title>The Triticum urartu genome reveals the dynamic nature of wheat genome evolution.</title>
        <authorList>
            <person name="Ling H."/>
            <person name="Ma B."/>
            <person name="Shi X."/>
            <person name="Liu H."/>
            <person name="Dong L."/>
            <person name="Sun H."/>
            <person name="Cao Y."/>
            <person name="Gao Q."/>
            <person name="Zheng S."/>
            <person name="Li Y."/>
            <person name="Yu Y."/>
            <person name="Du H."/>
            <person name="Qi M."/>
            <person name="Li Y."/>
            <person name="Yu H."/>
            <person name="Cui Y."/>
            <person name="Wang N."/>
            <person name="Chen C."/>
            <person name="Wu H."/>
            <person name="Zhao Y."/>
            <person name="Zhang J."/>
            <person name="Li Y."/>
            <person name="Zhou W."/>
            <person name="Zhang B."/>
            <person name="Hu W."/>
            <person name="Eijk M."/>
            <person name="Tang J."/>
            <person name="Witsenboer H."/>
            <person name="Zhao S."/>
            <person name="Li Z."/>
            <person name="Zhang A."/>
            <person name="Wang D."/>
            <person name="Liang C."/>
        </authorList>
    </citation>
    <scope>NUCLEOTIDE SEQUENCE [LARGE SCALE GENOMIC DNA]</scope>
    <source>
        <strain evidence="1">cv. G1812</strain>
    </source>
</reference>
<gene>
    <name evidence="1" type="primary">LOC125523598</name>
</gene>
<dbReference type="EnsemblPlants" id="TuG1812G0700003178.01.T04">
    <property type="protein sequence ID" value="TuG1812G0700003178.01.T04.cds466651"/>
    <property type="gene ID" value="TuG1812G0700003178.01"/>
</dbReference>
<evidence type="ECO:0000313" key="1">
    <source>
        <dbReference type="EnsemblPlants" id="TuG1812G0700003178.01.T04.cds466651"/>
    </source>
</evidence>
<keyword evidence="2" id="KW-1185">Reference proteome</keyword>
<organism evidence="1 2">
    <name type="scientific">Triticum urartu</name>
    <name type="common">Red wild einkorn</name>
    <name type="synonym">Crithodium urartu</name>
    <dbReference type="NCBI Taxonomy" id="4572"/>
    <lineage>
        <taxon>Eukaryota</taxon>
        <taxon>Viridiplantae</taxon>
        <taxon>Streptophyta</taxon>
        <taxon>Embryophyta</taxon>
        <taxon>Tracheophyta</taxon>
        <taxon>Spermatophyta</taxon>
        <taxon>Magnoliopsida</taxon>
        <taxon>Liliopsida</taxon>
        <taxon>Poales</taxon>
        <taxon>Poaceae</taxon>
        <taxon>BOP clade</taxon>
        <taxon>Pooideae</taxon>
        <taxon>Triticodae</taxon>
        <taxon>Triticeae</taxon>
        <taxon>Triticinae</taxon>
        <taxon>Triticum</taxon>
    </lineage>
</organism>
<evidence type="ECO:0000313" key="2">
    <source>
        <dbReference type="Proteomes" id="UP000015106"/>
    </source>
</evidence>
<dbReference type="Gramene" id="TuG1812G0700003178.01.T04">
    <property type="protein sequence ID" value="TuG1812G0700003178.01.T04.cds466651"/>
    <property type="gene ID" value="TuG1812G0700003178.01"/>
</dbReference>
<dbReference type="Proteomes" id="UP000015106">
    <property type="component" value="Chromosome 7"/>
</dbReference>
<protein>
    <submittedName>
        <fullName evidence="1">Uncharacterized protein</fullName>
    </submittedName>
</protein>
<accession>A0A8R7V388</accession>
<sequence length="51" mass="5771">HFTTRPLVLHRNRSPTATFSALFWIKGRPSPTSFASIFHPQTINILGHLSL</sequence>
<name>A0A8R7V388_TRIUA</name>
<reference evidence="1" key="3">
    <citation type="submission" date="2022-06" db="UniProtKB">
        <authorList>
            <consortium name="EnsemblPlants"/>
        </authorList>
    </citation>
    <scope>IDENTIFICATION</scope>
</reference>
<dbReference type="AlphaFoldDB" id="A0A8R7V388"/>
<proteinExistence type="predicted"/>
<reference evidence="2" key="1">
    <citation type="journal article" date="2013" name="Nature">
        <title>Draft genome of the wheat A-genome progenitor Triticum urartu.</title>
        <authorList>
            <person name="Ling H.Q."/>
            <person name="Zhao S."/>
            <person name="Liu D."/>
            <person name="Wang J."/>
            <person name="Sun H."/>
            <person name="Zhang C."/>
            <person name="Fan H."/>
            <person name="Li D."/>
            <person name="Dong L."/>
            <person name="Tao Y."/>
            <person name="Gao C."/>
            <person name="Wu H."/>
            <person name="Li Y."/>
            <person name="Cui Y."/>
            <person name="Guo X."/>
            <person name="Zheng S."/>
            <person name="Wang B."/>
            <person name="Yu K."/>
            <person name="Liang Q."/>
            <person name="Yang W."/>
            <person name="Lou X."/>
            <person name="Chen J."/>
            <person name="Feng M."/>
            <person name="Jian J."/>
            <person name="Zhang X."/>
            <person name="Luo G."/>
            <person name="Jiang Y."/>
            <person name="Liu J."/>
            <person name="Wang Z."/>
            <person name="Sha Y."/>
            <person name="Zhang B."/>
            <person name="Wu H."/>
            <person name="Tang D."/>
            <person name="Shen Q."/>
            <person name="Xue P."/>
            <person name="Zou S."/>
            <person name="Wang X."/>
            <person name="Liu X."/>
            <person name="Wang F."/>
            <person name="Yang Y."/>
            <person name="An X."/>
            <person name="Dong Z."/>
            <person name="Zhang K."/>
            <person name="Zhang X."/>
            <person name="Luo M.C."/>
            <person name="Dvorak J."/>
            <person name="Tong Y."/>
            <person name="Wang J."/>
            <person name="Yang H."/>
            <person name="Li Z."/>
            <person name="Wang D."/>
            <person name="Zhang A."/>
            <person name="Wang J."/>
        </authorList>
    </citation>
    <scope>NUCLEOTIDE SEQUENCE</scope>
    <source>
        <strain evidence="2">cv. G1812</strain>
    </source>
</reference>